<keyword evidence="10" id="KW-1185">Reference proteome</keyword>
<dbReference type="InterPro" id="IPR023091">
    <property type="entry name" value="MetalPrtase_cat_dom_sf_prd"/>
</dbReference>
<keyword evidence="7" id="KW-0963">Cytoplasm</keyword>
<dbReference type="GO" id="GO:0004521">
    <property type="term" value="F:RNA endonuclease activity"/>
    <property type="evidence" value="ECO:0007669"/>
    <property type="project" value="UniProtKB-UniRule"/>
</dbReference>
<gene>
    <name evidence="7 9" type="primary">ybeY</name>
    <name evidence="9" type="ORF">Pan265_21620</name>
</gene>
<keyword evidence="6 7" id="KW-0862">Zinc</keyword>
<dbReference type="PROSITE" id="PS01306">
    <property type="entry name" value="UPF0054"/>
    <property type="match status" value="1"/>
</dbReference>
<dbReference type="GO" id="GO:0008270">
    <property type="term" value="F:zinc ion binding"/>
    <property type="evidence" value="ECO:0007669"/>
    <property type="project" value="UniProtKB-UniRule"/>
</dbReference>
<dbReference type="Proteomes" id="UP000320386">
    <property type="component" value="Chromosome"/>
</dbReference>
<dbReference type="AlphaFoldDB" id="A0A518BZ97"/>
<feature type="region of interest" description="Disordered" evidence="8">
    <location>
        <begin position="1"/>
        <end position="33"/>
    </location>
</feature>
<keyword evidence="7" id="KW-0690">Ribosome biogenesis</keyword>
<dbReference type="SUPFAM" id="SSF55486">
    <property type="entry name" value="Metalloproteases ('zincins'), catalytic domain"/>
    <property type="match status" value="1"/>
</dbReference>
<dbReference type="KEGG" id="mcad:Pan265_21620"/>
<reference evidence="9 10" key="1">
    <citation type="submission" date="2019-02" db="EMBL/GenBank/DDBJ databases">
        <title>Deep-cultivation of Planctomycetes and their phenomic and genomic characterization uncovers novel biology.</title>
        <authorList>
            <person name="Wiegand S."/>
            <person name="Jogler M."/>
            <person name="Boedeker C."/>
            <person name="Pinto D."/>
            <person name="Vollmers J."/>
            <person name="Rivas-Marin E."/>
            <person name="Kohn T."/>
            <person name="Peeters S.H."/>
            <person name="Heuer A."/>
            <person name="Rast P."/>
            <person name="Oberbeckmann S."/>
            <person name="Bunk B."/>
            <person name="Jeske O."/>
            <person name="Meyerdierks A."/>
            <person name="Storesund J.E."/>
            <person name="Kallscheuer N."/>
            <person name="Luecker S."/>
            <person name="Lage O.M."/>
            <person name="Pohl T."/>
            <person name="Merkel B.J."/>
            <person name="Hornburger P."/>
            <person name="Mueller R.-W."/>
            <person name="Bruemmer F."/>
            <person name="Labrenz M."/>
            <person name="Spormann A.M."/>
            <person name="Op den Camp H."/>
            <person name="Overmann J."/>
            <person name="Amann R."/>
            <person name="Jetten M.S.M."/>
            <person name="Mascher T."/>
            <person name="Medema M.H."/>
            <person name="Devos D.P."/>
            <person name="Kaster A.-K."/>
            <person name="Ovreas L."/>
            <person name="Rohde M."/>
            <person name="Galperin M.Y."/>
            <person name="Jogler C."/>
        </authorList>
    </citation>
    <scope>NUCLEOTIDE SEQUENCE [LARGE SCALE GENOMIC DNA]</scope>
    <source>
        <strain evidence="9 10">Pan265</strain>
    </source>
</reference>
<evidence type="ECO:0000256" key="2">
    <source>
        <dbReference type="ARBA" id="ARBA00022722"/>
    </source>
</evidence>
<organism evidence="9 10">
    <name type="scientific">Mucisphaera calidilacus</name>
    <dbReference type="NCBI Taxonomy" id="2527982"/>
    <lineage>
        <taxon>Bacteria</taxon>
        <taxon>Pseudomonadati</taxon>
        <taxon>Planctomycetota</taxon>
        <taxon>Phycisphaerae</taxon>
        <taxon>Phycisphaerales</taxon>
        <taxon>Phycisphaeraceae</taxon>
        <taxon>Mucisphaera</taxon>
    </lineage>
</organism>
<dbReference type="NCBIfam" id="TIGR00043">
    <property type="entry name" value="rRNA maturation RNase YbeY"/>
    <property type="match status" value="1"/>
</dbReference>
<evidence type="ECO:0000256" key="5">
    <source>
        <dbReference type="ARBA" id="ARBA00022801"/>
    </source>
</evidence>
<dbReference type="Pfam" id="PF02130">
    <property type="entry name" value="YbeY"/>
    <property type="match status" value="1"/>
</dbReference>
<keyword evidence="4 7" id="KW-0255">Endonuclease</keyword>
<keyword evidence="2 7" id="KW-0540">Nuclease</keyword>
<protein>
    <recommendedName>
        <fullName evidence="7">Endoribonuclease YbeY</fullName>
        <ecNumber evidence="7">3.1.-.-</ecNumber>
    </recommendedName>
</protein>
<comment type="similarity">
    <text evidence="1 7">Belongs to the endoribonuclease YbeY family.</text>
</comment>
<keyword evidence="3 7" id="KW-0479">Metal-binding</keyword>
<dbReference type="EC" id="3.1.-.-" evidence="7"/>
<dbReference type="OrthoDB" id="9807740at2"/>
<dbReference type="GO" id="GO:0006364">
    <property type="term" value="P:rRNA processing"/>
    <property type="evidence" value="ECO:0007669"/>
    <property type="project" value="UniProtKB-UniRule"/>
</dbReference>
<proteinExistence type="inferred from homology"/>
<evidence type="ECO:0000313" key="10">
    <source>
        <dbReference type="Proteomes" id="UP000320386"/>
    </source>
</evidence>
<evidence type="ECO:0000256" key="1">
    <source>
        <dbReference type="ARBA" id="ARBA00010875"/>
    </source>
</evidence>
<dbReference type="Gene3D" id="3.40.390.30">
    <property type="entry name" value="Metalloproteases ('zincins'), catalytic domain"/>
    <property type="match status" value="1"/>
</dbReference>
<dbReference type="PANTHER" id="PTHR46986">
    <property type="entry name" value="ENDORIBONUCLEASE YBEY, CHLOROPLASTIC"/>
    <property type="match status" value="1"/>
</dbReference>
<dbReference type="HAMAP" id="MF_00009">
    <property type="entry name" value="Endoribonucl_YbeY"/>
    <property type="match status" value="1"/>
</dbReference>
<evidence type="ECO:0000256" key="6">
    <source>
        <dbReference type="ARBA" id="ARBA00022833"/>
    </source>
</evidence>
<dbReference type="RefSeq" id="WP_145446473.1">
    <property type="nucleotide sequence ID" value="NZ_CP036280.1"/>
</dbReference>
<feature type="binding site" evidence="7">
    <location>
        <position position="137"/>
    </location>
    <ligand>
        <name>Zn(2+)</name>
        <dbReference type="ChEBI" id="CHEBI:29105"/>
        <note>catalytic</note>
    </ligand>
</feature>
<evidence type="ECO:0000256" key="8">
    <source>
        <dbReference type="SAM" id="MobiDB-lite"/>
    </source>
</evidence>
<feature type="compositionally biased region" description="Low complexity" evidence="8">
    <location>
        <begin position="1"/>
        <end position="13"/>
    </location>
</feature>
<dbReference type="PANTHER" id="PTHR46986:SF1">
    <property type="entry name" value="ENDORIBONUCLEASE YBEY, CHLOROPLASTIC"/>
    <property type="match status" value="1"/>
</dbReference>
<evidence type="ECO:0000256" key="4">
    <source>
        <dbReference type="ARBA" id="ARBA00022759"/>
    </source>
</evidence>
<feature type="binding site" evidence="7">
    <location>
        <position position="141"/>
    </location>
    <ligand>
        <name>Zn(2+)</name>
        <dbReference type="ChEBI" id="CHEBI:29105"/>
        <note>catalytic</note>
    </ligand>
</feature>
<sequence>MHQADLTPDTPLPSDDDPDPSQPEQPGVRDRLSVSAEHELGRTHADWVHQHLITLLQLLDQPLESLSVVFVGDEAMAQLHGKYLDDPTTTDVMTFDLRETEEGPIDGELVICVDEATREADSCGHGVERELLLYAVHGLLHLLGYDDHDPEQAQIMHTEEDRLLRAIGVGAVYAPDP</sequence>
<dbReference type="InterPro" id="IPR020549">
    <property type="entry name" value="YbeY_CS"/>
</dbReference>
<evidence type="ECO:0000256" key="3">
    <source>
        <dbReference type="ARBA" id="ARBA00022723"/>
    </source>
</evidence>
<keyword evidence="5 7" id="KW-0378">Hydrolase</keyword>
<comment type="subcellular location">
    <subcellularLocation>
        <location evidence="7">Cytoplasm</location>
    </subcellularLocation>
</comment>
<dbReference type="GO" id="GO:0005737">
    <property type="term" value="C:cytoplasm"/>
    <property type="evidence" value="ECO:0007669"/>
    <property type="project" value="UniProtKB-SubCell"/>
</dbReference>
<evidence type="ECO:0000313" key="9">
    <source>
        <dbReference type="EMBL" id="QDU72298.1"/>
    </source>
</evidence>
<comment type="cofactor">
    <cofactor evidence="7">
        <name>Zn(2+)</name>
        <dbReference type="ChEBI" id="CHEBI:29105"/>
    </cofactor>
    <text evidence="7">Binds 1 zinc ion.</text>
</comment>
<name>A0A518BZ97_9BACT</name>
<comment type="function">
    <text evidence="7">Single strand-specific metallo-endoribonuclease involved in late-stage 70S ribosome quality control and in maturation of the 3' terminus of the 16S rRNA.</text>
</comment>
<dbReference type="EMBL" id="CP036280">
    <property type="protein sequence ID" value="QDU72298.1"/>
    <property type="molecule type" value="Genomic_DNA"/>
</dbReference>
<accession>A0A518BZ97</accession>
<dbReference type="GO" id="GO:0004222">
    <property type="term" value="F:metalloendopeptidase activity"/>
    <property type="evidence" value="ECO:0007669"/>
    <property type="project" value="InterPro"/>
</dbReference>
<evidence type="ECO:0000256" key="7">
    <source>
        <dbReference type="HAMAP-Rule" id="MF_00009"/>
    </source>
</evidence>
<keyword evidence="7" id="KW-0698">rRNA processing</keyword>
<feature type="binding site" evidence="7">
    <location>
        <position position="147"/>
    </location>
    <ligand>
        <name>Zn(2+)</name>
        <dbReference type="ChEBI" id="CHEBI:29105"/>
        <note>catalytic</note>
    </ligand>
</feature>
<dbReference type="InterPro" id="IPR002036">
    <property type="entry name" value="YbeY"/>
</dbReference>